<proteinExistence type="predicted"/>
<dbReference type="InterPro" id="IPR021139">
    <property type="entry name" value="NYN"/>
</dbReference>
<organism evidence="2 3">
    <name type="scientific">Candidatus Roizmanbacteria bacterium CG_4_8_14_3_um_filter_36_10</name>
    <dbReference type="NCBI Taxonomy" id="1974834"/>
    <lineage>
        <taxon>Bacteria</taxon>
        <taxon>Candidatus Roizmaniibacteriota</taxon>
    </lineage>
</organism>
<dbReference type="Pfam" id="PF01936">
    <property type="entry name" value="NYN"/>
    <property type="match status" value="1"/>
</dbReference>
<comment type="caution">
    <text evidence="2">The sequence shown here is derived from an EMBL/GenBank/DDBJ whole genome shotgun (WGS) entry which is preliminary data.</text>
</comment>
<dbReference type="GO" id="GO:0004540">
    <property type="term" value="F:RNA nuclease activity"/>
    <property type="evidence" value="ECO:0007669"/>
    <property type="project" value="InterPro"/>
</dbReference>
<name>A0A2M8GLY4_9BACT</name>
<accession>A0A2M8GLY4</accession>
<dbReference type="AlphaFoldDB" id="A0A2M8GLY4"/>
<gene>
    <name evidence="2" type="ORF">CO007_04035</name>
</gene>
<protein>
    <recommendedName>
        <fullName evidence="1">NYN domain-containing protein</fullName>
    </recommendedName>
</protein>
<evidence type="ECO:0000313" key="2">
    <source>
        <dbReference type="EMBL" id="PJC81560.1"/>
    </source>
</evidence>
<dbReference type="Proteomes" id="UP000229370">
    <property type="component" value="Unassembled WGS sequence"/>
</dbReference>
<evidence type="ECO:0000313" key="3">
    <source>
        <dbReference type="Proteomes" id="UP000229370"/>
    </source>
</evidence>
<evidence type="ECO:0000259" key="1">
    <source>
        <dbReference type="Pfam" id="PF01936"/>
    </source>
</evidence>
<sequence length="102" mass="11793">MFKPTVRDGSGNPKGNVDAEMVLHSVAIEYSHYDKAVFVAGDGDYACLYEYLERNKKLLRIIIPNSKSESSLLKKFQNYKTFIIYDKEKLEDKKWEASHINT</sequence>
<dbReference type="EMBL" id="PFQK01000070">
    <property type="protein sequence ID" value="PJC81560.1"/>
    <property type="molecule type" value="Genomic_DNA"/>
</dbReference>
<dbReference type="Gene3D" id="3.40.50.1010">
    <property type="entry name" value="5'-nuclease"/>
    <property type="match status" value="1"/>
</dbReference>
<reference evidence="3" key="1">
    <citation type="submission" date="2017-09" db="EMBL/GenBank/DDBJ databases">
        <title>Depth-based differentiation of microbial function through sediment-hosted aquifers and enrichment of novel symbionts in the deep terrestrial subsurface.</title>
        <authorList>
            <person name="Probst A.J."/>
            <person name="Ladd B."/>
            <person name="Jarett J.K."/>
            <person name="Geller-Mcgrath D.E."/>
            <person name="Sieber C.M.K."/>
            <person name="Emerson J.B."/>
            <person name="Anantharaman K."/>
            <person name="Thomas B.C."/>
            <person name="Malmstrom R."/>
            <person name="Stieglmeier M."/>
            <person name="Klingl A."/>
            <person name="Woyke T."/>
            <person name="Ryan C.M."/>
            <person name="Banfield J.F."/>
        </authorList>
    </citation>
    <scope>NUCLEOTIDE SEQUENCE [LARGE SCALE GENOMIC DNA]</scope>
</reference>
<feature type="domain" description="NYN" evidence="1">
    <location>
        <begin position="12"/>
        <end position="74"/>
    </location>
</feature>